<evidence type="ECO:0000256" key="3">
    <source>
        <dbReference type="ARBA" id="ARBA00022737"/>
    </source>
</evidence>
<keyword evidence="1" id="KW-0343">GTPase activation</keyword>
<dbReference type="Gene3D" id="3.80.10.10">
    <property type="entry name" value="Ribonuclease Inhibitor"/>
    <property type="match status" value="1"/>
</dbReference>
<dbReference type="InterPro" id="IPR032675">
    <property type="entry name" value="LRR_dom_sf"/>
</dbReference>
<dbReference type="PANTHER" id="PTHR24113:SF12">
    <property type="entry name" value="RAN GTPASE-ACTIVATING PROTEIN 1"/>
    <property type="match status" value="1"/>
</dbReference>
<dbReference type="GO" id="GO:0031267">
    <property type="term" value="F:small GTPase binding"/>
    <property type="evidence" value="ECO:0007669"/>
    <property type="project" value="TreeGrafter"/>
</dbReference>
<name>A0A8S4QHV8_9NEOP</name>
<evidence type="ECO:0000313" key="5">
    <source>
        <dbReference type="Proteomes" id="UP000838756"/>
    </source>
</evidence>
<feature type="non-terminal residue" evidence="4">
    <location>
        <position position="1"/>
    </location>
</feature>
<dbReference type="GO" id="GO:0005096">
    <property type="term" value="F:GTPase activator activity"/>
    <property type="evidence" value="ECO:0007669"/>
    <property type="project" value="UniProtKB-KW"/>
</dbReference>
<keyword evidence="5" id="KW-1185">Reference proteome</keyword>
<dbReference type="GO" id="GO:0005634">
    <property type="term" value="C:nucleus"/>
    <property type="evidence" value="ECO:0007669"/>
    <property type="project" value="TreeGrafter"/>
</dbReference>
<evidence type="ECO:0000313" key="4">
    <source>
        <dbReference type="EMBL" id="CAH2210178.1"/>
    </source>
</evidence>
<evidence type="ECO:0000256" key="2">
    <source>
        <dbReference type="ARBA" id="ARBA00022614"/>
    </source>
</evidence>
<dbReference type="PANTHER" id="PTHR24113">
    <property type="entry name" value="RAN GTPASE-ACTIVATING PROTEIN 1"/>
    <property type="match status" value="1"/>
</dbReference>
<comment type="caution">
    <text evidence="4">The sequence shown here is derived from an EMBL/GenBank/DDBJ whole genome shotgun (WGS) entry which is preliminary data.</text>
</comment>
<dbReference type="InterPro" id="IPR027038">
    <property type="entry name" value="RanGap"/>
</dbReference>
<dbReference type="GO" id="GO:0048471">
    <property type="term" value="C:perinuclear region of cytoplasm"/>
    <property type="evidence" value="ECO:0007669"/>
    <property type="project" value="TreeGrafter"/>
</dbReference>
<dbReference type="EMBL" id="CAKXAJ010006830">
    <property type="protein sequence ID" value="CAH2210178.1"/>
    <property type="molecule type" value="Genomic_DNA"/>
</dbReference>
<dbReference type="GO" id="GO:0005829">
    <property type="term" value="C:cytosol"/>
    <property type="evidence" value="ECO:0007669"/>
    <property type="project" value="TreeGrafter"/>
</dbReference>
<gene>
    <name evidence="4" type="primary">jg27160</name>
    <name evidence="4" type="ORF">PAEG_LOCUS2090</name>
</gene>
<organism evidence="4 5">
    <name type="scientific">Pararge aegeria aegeria</name>
    <dbReference type="NCBI Taxonomy" id="348720"/>
    <lineage>
        <taxon>Eukaryota</taxon>
        <taxon>Metazoa</taxon>
        <taxon>Ecdysozoa</taxon>
        <taxon>Arthropoda</taxon>
        <taxon>Hexapoda</taxon>
        <taxon>Insecta</taxon>
        <taxon>Pterygota</taxon>
        <taxon>Neoptera</taxon>
        <taxon>Endopterygota</taxon>
        <taxon>Lepidoptera</taxon>
        <taxon>Glossata</taxon>
        <taxon>Ditrysia</taxon>
        <taxon>Papilionoidea</taxon>
        <taxon>Nymphalidae</taxon>
        <taxon>Satyrinae</taxon>
        <taxon>Satyrini</taxon>
        <taxon>Parargina</taxon>
        <taxon>Pararge</taxon>
    </lineage>
</organism>
<dbReference type="Proteomes" id="UP000838756">
    <property type="component" value="Unassembled WGS sequence"/>
</dbReference>
<proteinExistence type="predicted"/>
<accession>A0A8S4QHV8</accession>
<dbReference type="SUPFAM" id="SSF52047">
    <property type="entry name" value="RNI-like"/>
    <property type="match status" value="1"/>
</dbReference>
<keyword evidence="2" id="KW-0433">Leucine-rich repeat</keyword>
<reference evidence="4" key="1">
    <citation type="submission" date="2022-03" db="EMBL/GenBank/DDBJ databases">
        <authorList>
            <person name="Lindestad O."/>
        </authorList>
    </citation>
    <scope>NUCLEOTIDE SEQUENCE</scope>
</reference>
<protein>
    <submittedName>
        <fullName evidence="4">Jg27160 protein</fullName>
    </submittedName>
</protein>
<sequence>MNCRMICHEVLSTSPKLVFAVPRIYLEDFIEPRIKPKQLPNLHTQPIIDAINACPDLQYLTLTGNTLGVEAAQAISKALTRHPELKTASFSDMFTGRMKTEIPPAL</sequence>
<dbReference type="OrthoDB" id="184583at2759"/>
<dbReference type="GO" id="GO:0006913">
    <property type="term" value="P:nucleocytoplasmic transport"/>
    <property type="evidence" value="ECO:0007669"/>
    <property type="project" value="TreeGrafter"/>
</dbReference>
<evidence type="ECO:0000256" key="1">
    <source>
        <dbReference type="ARBA" id="ARBA00022468"/>
    </source>
</evidence>
<dbReference type="AlphaFoldDB" id="A0A8S4QHV8"/>
<keyword evidence="3" id="KW-0677">Repeat</keyword>